<dbReference type="RefSeq" id="XP_011206143.1">
    <property type="nucleotide sequence ID" value="XM_011207841.3"/>
</dbReference>
<feature type="signal peptide" evidence="1">
    <location>
        <begin position="1"/>
        <end position="18"/>
    </location>
</feature>
<evidence type="ECO:0000313" key="2">
    <source>
        <dbReference type="EMBL" id="JAC45886.1"/>
    </source>
</evidence>
<gene>
    <name evidence="4" type="primary">LOC105228153</name>
</gene>
<keyword evidence="1" id="KW-0732">Signal</keyword>
<dbReference type="AlphaFoldDB" id="A0A034VRF7"/>
<feature type="chain" id="PRO_5044537478" evidence="1">
    <location>
        <begin position="19"/>
        <end position="126"/>
    </location>
</feature>
<dbReference type="OrthoDB" id="7914393at2759"/>
<reference evidence="4" key="2">
    <citation type="submission" date="2025-04" db="UniProtKB">
        <authorList>
            <consortium name="RefSeq"/>
        </authorList>
    </citation>
    <scope>IDENTIFICATION</scope>
    <source>
        <strain evidence="4">Punador</strain>
    </source>
</reference>
<protein>
    <submittedName>
        <fullName evidence="4">Uncharacterized protein LOC105228153 isoform X2</fullName>
    </submittedName>
</protein>
<dbReference type="EMBL" id="GAKP01013066">
    <property type="protein sequence ID" value="JAC45886.1"/>
    <property type="molecule type" value="Transcribed_RNA"/>
</dbReference>
<organism evidence="2">
    <name type="scientific">Bactrocera dorsalis</name>
    <name type="common">Oriental fruit fly</name>
    <name type="synonym">Dacus dorsalis</name>
    <dbReference type="NCBI Taxonomy" id="27457"/>
    <lineage>
        <taxon>Eukaryota</taxon>
        <taxon>Metazoa</taxon>
        <taxon>Ecdysozoa</taxon>
        <taxon>Arthropoda</taxon>
        <taxon>Hexapoda</taxon>
        <taxon>Insecta</taxon>
        <taxon>Pterygota</taxon>
        <taxon>Neoptera</taxon>
        <taxon>Endopterygota</taxon>
        <taxon>Diptera</taxon>
        <taxon>Brachycera</taxon>
        <taxon>Muscomorpha</taxon>
        <taxon>Tephritoidea</taxon>
        <taxon>Tephritidae</taxon>
        <taxon>Bactrocera</taxon>
        <taxon>Bactrocera</taxon>
    </lineage>
</organism>
<evidence type="ECO:0000313" key="4">
    <source>
        <dbReference type="RefSeq" id="XP_011206143.1"/>
    </source>
</evidence>
<proteinExistence type="predicted"/>
<dbReference type="Proteomes" id="UP001652620">
    <property type="component" value="Unplaced"/>
</dbReference>
<sequence>MKIISILSLAVCVVATMAMPSKVSTTYNDNYPALKDELCNDHDYRTDNFNLFGQLIYLLLTLPDEDNYTKFNCRNYLSISKKALAVLLRLRNIDRVNYEKFDSHPKRTLDSIGGGHLIKRSEKFDF</sequence>
<evidence type="ECO:0000313" key="3">
    <source>
        <dbReference type="Proteomes" id="UP001652620"/>
    </source>
</evidence>
<dbReference type="GeneID" id="105228153"/>
<reference evidence="2" key="1">
    <citation type="journal article" date="2014" name="BMC Genomics">
        <title>Characterizing the developmental transcriptome of the oriental fruit fly, Bactrocera dorsalis (Diptera: Tephritidae) through comparative genomic analysis with Drosophila melanogaster utilizing modENCODE datasets.</title>
        <authorList>
            <person name="Geib S.M."/>
            <person name="Calla B."/>
            <person name="Hall B."/>
            <person name="Hou S."/>
            <person name="Manoukis N.C."/>
        </authorList>
    </citation>
    <scope>NUCLEOTIDE SEQUENCE</scope>
    <source>
        <strain evidence="2">Punador</strain>
    </source>
</reference>
<accession>A0A034VRF7</accession>
<name>A0A034VRF7_BACDO</name>
<evidence type="ECO:0000256" key="1">
    <source>
        <dbReference type="SAM" id="SignalP"/>
    </source>
</evidence>
<keyword evidence="3" id="KW-1185">Reference proteome</keyword>